<proteinExistence type="predicted"/>
<dbReference type="PANTHER" id="PTHR11365:SF23">
    <property type="entry name" value="HYPOTHETICAL 5-OXOPROLINASE (EUROFUNG)-RELATED"/>
    <property type="match status" value="1"/>
</dbReference>
<protein>
    <submittedName>
        <fullName evidence="2">Hydantoinase B/oxoprolinase family protein</fullName>
    </submittedName>
</protein>
<reference evidence="3" key="1">
    <citation type="journal article" date="2019" name="Int. J. Syst. Evol. Microbiol.">
        <title>The Global Catalogue of Microorganisms (GCM) 10K type strain sequencing project: providing services to taxonomists for standard genome sequencing and annotation.</title>
        <authorList>
            <consortium name="The Broad Institute Genomics Platform"/>
            <consortium name="The Broad Institute Genome Sequencing Center for Infectious Disease"/>
            <person name="Wu L."/>
            <person name="Ma J."/>
        </authorList>
    </citation>
    <scope>NUCLEOTIDE SEQUENCE [LARGE SCALE GENOMIC DNA]</scope>
    <source>
        <strain evidence="3">JCM 17906</strain>
    </source>
</reference>
<dbReference type="PANTHER" id="PTHR11365">
    <property type="entry name" value="5-OXOPROLINASE RELATED"/>
    <property type="match status" value="1"/>
</dbReference>
<feature type="domain" description="Hydantoinase B/oxoprolinase" evidence="1">
    <location>
        <begin position="59"/>
        <end position="615"/>
    </location>
</feature>
<evidence type="ECO:0000313" key="3">
    <source>
        <dbReference type="Proteomes" id="UP001501598"/>
    </source>
</evidence>
<gene>
    <name evidence="2" type="ORF">GCM10023175_42850</name>
</gene>
<accession>A0ABP8RWB6</accession>
<dbReference type="Pfam" id="PF02538">
    <property type="entry name" value="Hydantoinase_B"/>
    <property type="match status" value="1"/>
</dbReference>
<dbReference type="InterPro" id="IPR003692">
    <property type="entry name" value="Hydantoinase_B"/>
</dbReference>
<comment type="caution">
    <text evidence="2">The sequence shown here is derived from an EMBL/GenBank/DDBJ whole genome shotgun (WGS) entry which is preliminary data.</text>
</comment>
<dbReference type="RefSeq" id="WP_345421376.1">
    <property type="nucleotide sequence ID" value="NZ_BAABGT010000067.1"/>
</dbReference>
<dbReference type="EMBL" id="BAABGT010000067">
    <property type="protein sequence ID" value="GAA4551297.1"/>
    <property type="molecule type" value="Genomic_DNA"/>
</dbReference>
<evidence type="ECO:0000259" key="1">
    <source>
        <dbReference type="Pfam" id="PF02538"/>
    </source>
</evidence>
<evidence type="ECO:0000313" key="2">
    <source>
        <dbReference type="EMBL" id="GAA4551297.1"/>
    </source>
</evidence>
<sequence>MTSAHAGGEPAYYAPGQVPAHLQVRSIEVSPATVVEWIKPEPVSELERRCMEQLLAGEYEIYHEKLVNFLAETREVFTRSGVTSMLRSGDCIVAIYTANGDLVNASAGTYLHCVTATLPVKYVLHKFFTDPSVGIREGDIWYANEASYGGIHNPDQMAFMPIFHDGELIAWSAALAHQPETGATEPGGMPQSARTRYDEGLKITPMRIGQDYQIRADILEMLVNQMGRAPRMQAVDTRARATGADRLRIRIQELAAERGNEFVRGLLRRHVVEAEEASRRRISRWNDGTYRANVFIDTIGREPALVRGSLSATKRGSDIIMDYTGTSPENDSAYNCFPHIVAAHTAVYIYAFAFQDLPVSNGSLAAFTWTVPHGSVFNAQPDAAISNSPLLNSLALSLAPLVLSRMMFASVDHDQVAAPISNVGAGMVFAGPNQYDVPVAEMEASTMNTEGHGARFDCDGVDAYGFPWGHAGRSMDTEDSETEYQYMRLYFGLRTDSGGFGMNQGGLATESAVCPRHVPIMFFQKIGKNSLIPVSVGLFGGYPSASLPGIWIHDTNLWEKLTRGDTDIPANTLQLATDRAIEGTYTFEHANQMTRVAKNGDVIVQLAGGGGGYGDVLKRDAALVEKDVVAGRVSRWTAENVYAVRFIEDSTAVDEDATASARAATRAERLAHGRPYAEFVAAWQERRPAEAALTYFGSWPDGVVTTPIVRI</sequence>
<organism evidence="2 3">
    <name type="scientific">Pseudonocardia xishanensis</name>
    <dbReference type="NCBI Taxonomy" id="630995"/>
    <lineage>
        <taxon>Bacteria</taxon>
        <taxon>Bacillati</taxon>
        <taxon>Actinomycetota</taxon>
        <taxon>Actinomycetes</taxon>
        <taxon>Pseudonocardiales</taxon>
        <taxon>Pseudonocardiaceae</taxon>
        <taxon>Pseudonocardia</taxon>
    </lineage>
</organism>
<dbReference type="Proteomes" id="UP001501598">
    <property type="component" value="Unassembled WGS sequence"/>
</dbReference>
<keyword evidence="3" id="KW-1185">Reference proteome</keyword>
<dbReference type="InterPro" id="IPR045079">
    <property type="entry name" value="Oxoprolinase-like"/>
</dbReference>
<name>A0ABP8RWB6_9PSEU</name>